<name>A0AAE1CKX9_9GAST</name>
<gene>
    <name evidence="4" type="ORF">RRG08_005526</name>
</gene>
<keyword evidence="1" id="KW-0472">Membrane</keyword>
<feature type="transmembrane region" description="Helical" evidence="1">
    <location>
        <begin position="392"/>
        <end position="413"/>
    </location>
</feature>
<feature type="domain" description="Immunoglobulin" evidence="3">
    <location>
        <begin position="27"/>
        <end position="167"/>
    </location>
</feature>
<dbReference type="SMART" id="SM00409">
    <property type="entry name" value="IG"/>
    <property type="match status" value="2"/>
</dbReference>
<keyword evidence="1" id="KW-0812">Transmembrane</keyword>
<dbReference type="EMBL" id="JAWDGP010007774">
    <property type="protein sequence ID" value="KAK3705136.1"/>
    <property type="molecule type" value="Genomic_DNA"/>
</dbReference>
<organism evidence="4 5">
    <name type="scientific">Elysia crispata</name>
    <name type="common">lettuce slug</name>
    <dbReference type="NCBI Taxonomy" id="231223"/>
    <lineage>
        <taxon>Eukaryota</taxon>
        <taxon>Metazoa</taxon>
        <taxon>Spiralia</taxon>
        <taxon>Lophotrochozoa</taxon>
        <taxon>Mollusca</taxon>
        <taxon>Gastropoda</taxon>
        <taxon>Heterobranchia</taxon>
        <taxon>Euthyneura</taxon>
        <taxon>Panpulmonata</taxon>
        <taxon>Sacoglossa</taxon>
        <taxon>Placobranchoidea</taxon>
        <taxon>Plakobranchidae</taxon>
        <taxon>Elysia</taxon>
    </lineage>
</organism>
<feature type="signal peptide" evidence="2">
    <location>
        <begin position="1"/>
        <end position="16"/>
    </location>
</feature>
<keyword evidence="2" id="KW-0732">Signal</keyword>
<dbReference type="AlphaFoldDB" id="A0AAE1CKX9"/>
<evidence type="ECO:0000259" key="3">
    <source>
        <dbReference type="SMART" id="SM00409"/>
    </source>
</evidence>
<evidence type="ECO:0000256" key="1">
    <source>
        <dbReference type="SAM" id="Phobius"/>
    </source>
</evidence>
<protein>
    <recommendedName>
        <fullName evidence="3">Immunoglobulin domain-containing protein</fullName>
    </recommendedName>
</protein>
<keyword evidence="5" id="KW-1185">Reference proteome</keyword>
<evidence type="ECO:0000313" key="4">
    <source>
        <dbReference type="EMBL" id="KAK3705136.1"/>
    </source>
</evidence>
<evidence type="ECO:0000313" key="5">
    <source>
        <dbReference type="Proteomes" id="UP001283361"/>
    </source>
</evidence>
<keyword evidence="1" id="KW-1133">Transmembrane helix</keyword>
<proteinExistence type="predicted"/>
<dbReference type="InterPro" id="IPR003599">
    <property type="entry name" value="Ig_sub"/>
</dbReference>
<reference evidence="4" key="1">
    <citation type="journal article" date="2023" name="G3 (Bethesda)">
        <title>A reference genome for the long-term kleptoplast-retaining sea slug Elysia crispata morphotype clarki.</title>
        <authorList>
            <person name="Eastman K.E."/>
            <person name="Pendleton A.L."/>
            <person name="Shaikh M.A."/>
            <person name="Suttiyut T."/>
            <person name="Ogas R."/>
            <person name="Tomko P."/>
            <person name="Gavelis G."/>
            <person name="Widhalm J.R."/>
            <person name="Wisecaver J.H."/>
        </authorList>
    </citation>
    <scope>NUCLEOTIDE SEQUENCE</scope>
    <source>
        <strain evidence="4">ECLA1</strain>
    </source>
</reference>
<evidence type="ECO:0000256" key="2">
    <source>
        <dbReference type="SAM" id="SignalP"/>
    </source>
</evidence>
<feature type="chain" id="PRO_5042187097" description="Immunoglobulin domain-containing protein" evidence="2">
    <location>
        <begin position="17"/>
        <end position="441"/>
    </location>
</feature>
<feature type="domain" description="Immunoglobulin" evidence="3">
    <location>
        <begin position="197"/>
        <end position="326"/>
    </location>
</feature>
<accession>A0AAE1CKX9</accession>
<dbReference type="Proteomes" id="UP001283361">
    <property type="component" value="Unassembled WGS sequence"/>
</dbReference>
<comment type="caution">
    <text evidence="4">The sequence shown here is derived from an EMBL/GenBank/DDBJ whole genome shotgun (WGS) entry which is preliminary data.</text>
</comment>
<sequence>MLALVFLSGLQCLTLASPTPRDAQKTSYHLQKWRGEKVRIHCDAGMAGFNVNKVKVVWALHLRLLSDSGCNPKDPVITVVELGHTHSNLDADQIYQFINGPRGWTFHAEGAALNQHKSNAHSAWVGLTIDHAEIENSGVYRCDALVGEENSSLPQTSKSTFTVLTVSGKDQTVPGHSHMTIEESIFASEYDSSLIKATENHKRVGQSVHITCAPRLLQNVPAFQFRVSVLQINFLPFFKAGSELSPVARYSADDDTFLEKPPTGRQWNFSYQGINGKRDRSLDSSYLSIDIEIPSLVIEDTGIFVCAVRKARTEITFNAEAGLKVSNDSGFQSGYCDPSSTKYGELLNLNDISSKPGRKNEGFGLKTAAISVWNHTQALFYALNDHGNQACFISSIVLGIAIIIFLACARNCIHRVLCCTYRRAPGQDKQALEPPDIYVQE</sequence>